<evidence type="ECO:0000313" key="6">
    <source>
        <dbReference type="Proteomes" id="UP000000600"/>
    </source>
</evidence>
<evidence type="ECO:0000313" key="5">
    <source>
        <dbReference type="EMBL" id="CAK94333.1"/>
    </source>
</evidence>
<gene>
    <name evidence="5" type="ORF">GSPATT00026657001</name>
</gene>
<dbReference type="KEGG" id="ptm:GSPATT00026657001"/>
<dbReference type="InterPro" id="IPR019734">
    <property type="entry name" value="TPR_rpt"/>
</dbReference>
<dbReference type="GeneID" id="5047491"/>
<dbReference type="InterPro" id="IPR011990">
    <property type="entry name" value="TPR-like_helical_dom_sf"/>
</dbReference>
<dbReference type="PANTHER" id="PTHR44943:SF4">
    <property type="entry name" value="TPR REPEAT-CONTAINING PROTEIN MJ0798"/>
    <property type="match status" value="1"/>
</dbReference>
<proteinExistence type="predicted"/>
<dbReference type="InterPro" id="IPR051685">
    <property type="entry name" value="Ycf3/AcsC/BcsC/TPR_MFPF"/>
</dbReference>
<evidence type="ECO:0000256" key="1">
    <source>
        <dbReference type="ARBA" id="ARBA00022737"/>
    </source>
</evidence>
<name>A0EG92_PARTE</name>
<dbReference type="AlphaFoldDB" id="A0EG92"/>
<feature type="compositionally biased region" description="Polar residues" evidence="4">
    <location>
        <begin position="15"/>
        <end position="26"/>
    </location>
</feature>
<dbReference type="PANTHER" id="PTHR44943">
    <property type="entry name" value="CELLULOSE SYNTHASE OPERON PROTEIN C"/>
    <property type="match status" value="1"/>
</dbReference>
<dbReference type="InParanoid" id="A0EG92"/>
<feature type="repeat" description="TPR" evidence="3">
    <location>
        <begin position="401"/>
        <end position="434"/>
    </location>
</feature>
<dbReference type="OrthoDB" id="299067at2759"/>
<dbReference type="EMBL" id="CT868677">
    <property type="protein sequence ID" value="CAK94333.1"/>
    <property type="molecule type" value="Genomic_DNA"/>
</dbReference>
<reference evidence="5 6" key="1">
    <citation type="journal article" date="2006" name="Nature">
        <title>Global trends of whole-genome duplications revealed by the ciliate Paramecium tetraurelia.</title>
        <authorList>
            <consortium name="Genoscope"/>
            <person name="Aury J.-M."/>
            <person name="Jaillon O."/>
            <person name="Duret L."/>
            <person name="Noel B."/>
            <person name="Jubin C."/>
            <person name="Porcel B.M."/>
            <person name="Segurens B."/>
            <person name="Daubin V."/>
            <person name="Anthouard V."/>
            <person name="Aiach N."/>
            <person name="Arnaiz O."/>
            <person name="Billaut A."/>
            <person name="Beisson J."/>
            <person name="Blanc I."/>
            <person name="Bouhouche K."/>
            <person name="Camara F."/>
            <person name="Duharcourt S."/>
            <person name="Guigo R."/>
            <person name="Gogendeau D."/>
            <person name="Katinka M."/>
            <person name="Keller A.-M."/>
            <person name="Kissmehl R."/>
            <person name="Klotz C."/>
            <person name="Koll F."/>
            <person name="Le Moue A."/>
            <person name="Lepere C."/>
            <person name="Malinsky S."/>
            <person name="Nowacki M."/>
            <person name="Nowak J.K."/>
            <person name="Plattner H."/>
            <person name="Poulain J."/>
            <person name="Ruiz F."/>
            <person name="Serrano V."/>
            <person name="Zagulski M."/>
            <person name="Dessen P."/>
            <person name="Betermier M."/>
            <person name="Weissenbach J."/>
            <person name="Scarpelli C."/>
            <person name="Schachter V."/>
            <person name="Sperling L."/>
            <person name="Meyer E."/>
            <person name="Cohen J."/>
            <person name="Wincker P."/>
        </authorList>
    </citation>
    <scope>NUCLEOTIDE SEQUENCE [LARGE SCALE GENOMIC DNA]</scope>
    <source>
        <strain evidence="5 6">Stock d4-2</strain>
    </source>
</reference>
<organism evidence="5 6">
    <name type="scientific">Paramecium tetraurelia</name>
    <dbReference type="NCBI Taxonomy" id="5888"/>
    <lineage>
        <taxon>Eukaryota</taxon>
        <taxon>Sar</taxon>
        <taxon>Alveolata</taxon>
        <taxon>Ciliophora</taxon>
        <taxon>Intramacronucleata</taxon>
        <taxon>Oligohymenophorea</taxon>
        <taxon>Peniculida</taxon>
        <taxon>Parameciidae</taxon>
        <taxon>Paramecium</taxon>
    </lineage>
</organism>
<evidence type="ECO:0000256" key="2">
    <source>
        <dbReference type="ARBA" id="ARBA00022803"/>
    </source>
</evidence>
<keyword evidence="6" id="KW-1185">Reference proteome</keyword>
<keyword evidence="2 3" id="KW-0802">TPR repeat</keyword>
<dbReference type="PROSITE" id="PS50005">
    <property type="entry name" value="TPR"/>
    <property type="match status" value="1"/>
</dbReference>
<dbReference type="OMA" id="PDQKENH"/>
<sequence length="693" mass="82668">MYSPNYTTKRRNFHNHSNSYDNQQHNKPIKPTTHFYSEYSPSHGNINVFLSHYQLIIVLSKYLEEDDKFVANPLKSILLDCQEFTLHNKFECCITLKQKEKLFRQVINATQQSLFRDKHLLVRKLCLLHSYFNQEYQSVIDDFLQQPRVQLKYYHQAFRFLADFLDQFEEGINLYKKYLRENPDSIEGYDCLCDLIPSLQVELWNQFIIDNPNNRTGYLRLLNIQNEASVLKLFIKNNPNDLYGFEQLCLLDRDENQFDQYLLKFPDSLEAHNKKCQIAFQLKGKFNPHILSGYLDSLDIKEICKIIYLDIDNCNFQLIFVDKSQNQLIKGYDLEKLKYLLSSYICNQPIVEKLNLLNTIEQKKKLIVQNEIFNEIMNIIIPKIYDINQMEQLILQNPNDIKFYIDKANYYYKLNQLDLALKVFDDYINLYPCQFKGYDEKAQFMKYKCKPIQIKQHWEKFIQACPNEEQNILLRKAEILTTVLKQHDKAISLLDQHIKFYHGDENGYLAKIKLLHNQGRQKELLVTIDEYFQLNPQNEEIQLLKVQMLVKLYSNDIALQFIDSLPYQHSLKLVEMKAKILGEKKKEDGLKVLEEYQKCNSNCSKANKLRIQFIRDFFGNSYIQCLRELIKNDPDSIKGYKLFYKLTLDEHTLYDEARDWIDFYIETHPDQKENHKILLNMLTKMRCDNLNQG</sequence>
<dbReference type="HOGENOM" id="CLU_397665_0_0_1"/>
<dbReference type="Gene3D" id="1.25.40.10">
    <property type="entry name" value="Tetratricopeptide repeat domain"/>
    <property type="match status" value="1"/>
</dbReference>
<evidence type="ECO:0000256" key="4">
    <source>
        <dbReference type="SAM" id="MobiDB-lite"/>
    </source>
</evidence>
<accession>A0EG92</accession>
<feature type="region of interest" description="Disordered" evidence="4">
    <location>
        <begin position="1"/>
        <end position="27"/>
    </location>
</feature>
<dbReference type="SUPFAM" id="SSF48452">
    <property type="entry name" value="TPR-like"/>
    <property type="match status" value="1"/>
</dbReference>
<evidence type="ECO:0000256" key="3">
    <source>
        <dbReference type="PROSITE-ProRule" id="PRU00339"/>
    </source>
</evidence>
<protein>
    <recommendedName>
        <fullName evidence="7">Tetratricopeptide repeat protein</fullName>
    </recommendedName>
</protein>
<keyword evidence="1" id="KW-0677">Repeat</keyword>
<evidence type="ECO:0008006" key="7">
    <source>
        <dbReference type="Google" id="ProtNLM"/>
    </source>
</evidence>
<dbReference type="RefSeq" id="XP_001461706.1">
    <property type="nucleotide sequence ID" value="XM_001461669.1"/>
</dbReference>
<dbReference type="Proteomes" id="UP000000600">
    <property type="component" value="Unassembled WGS sequence"/>
</dbReference>